<evidence type="ECO:0000256" key="5">
    <source>
        <dbReference type="ARBA" id="ARBA00048539"/>
    </source>
</evidence>
<feature type="binding site" evidence="6">
    <location>
        <begin position="29"/>
        <end position="34"/>
    </location>
    <ligand>
        <name>ATP</name>
        <dbReference type="ChEBI" id="CHEBI:30616"/>
    </ligand>
</feature>
<evidence type="ECO:0000256" key="4">
    <source>
        <dbReference type="ARBA" id="ARBA00022840"/>
    </source>
</evidence>
<dbReference type="NCBIfam" id="TIGR02432">
    <property type="entry name" value="lysidine_TilS_N"/>
    <property type="match status" value="1"/>
</dbReference>
<evidence type="ECO:0000256" key="6">
    <source>
        <dbReference type="HAMAP-Rule" id="MF_01161"/>
    </source>
</evidence>
<comment type="domain">
    <text evidence="6">The N-terminal region contains the highly conserved SGGXDS motif, predicted to be a P-loop motif involved in ATP binding.</text>
</comment>
<keyword evidence="2 6" id="KW-0819">tRNA processing</keyword>
<dbReference type="SUPFAM" id="SSF52402">
    <property type="entry name" value="Adenine nucleotide alpha hydrolases-like"/>
    <property type="match status" value="1"/>
</dbReference>
<dbReference type="Pfam" id="PF01171">
    <property type="entry name" value="ATP_bind_3"/>
    <property type="match status" value="1"/>
</dbReference>
<dbReference type="Gene3D" id="3.40.50.620">
    <property type="entry name" value="HUPs"/>
    <property type="match status" value="1"/>
</dbReference>
<name>A0A017HUC4_9RHOB</name>
<evidence type="ECO:0000313" key="10">
    <source>
        <dbReference type="Proteomes" id="UP000019666"/>
    </source>
</evidence>
<dbReference type="GO" id="GO:0032267">
    <property type="term" value="F:tRNA(Ile)-lysidine synthase activity"/>
    <property type="evidence" value="ECO:0007669"/>
    <property type="project" value="UniProtKB-EC"/>
</dbReference>
<dbReference type="AlphaFoldDB" id="A0A017HUC4"/>
<feature type="compositionally biased region" description="Basic and acidic residues" evidence="7">
    <location>
        <begin position="328"/>
        <end position="339"/>
    </location>
</feature>
<protein>
    <recommendedName>
        <fullName evidence="6">tRNA(Ile)-lysidine synthase</fullName>
        <ecNumber evidence="6">6.3.4.19</ecNumber>
    </recommendedName>
    <alternativeName>
        <fullName evidence="6">tRNA(Ile)-2-lysyl-cytidine synthase</fullName>
    </alternativeName>
    <alternativeName>
        <fullName evidence="6">tRNA(Ile)-lysidine synthetase</fullName>
    </alternativeName>
</protein>
<reference evidence="9 10" key="1">
    <citation type="submission" date="2013-02" db="EMBL/GenBank/DDBJ databases">
        <authorList>
            <person name="Fiebig A."/>
            <person name="Goeker M."/>
            <person name="Klenk H.-P.P."/>
        </authorList>
    </citation>
    <scope>NUCLEOTIDE SEQUENCE [LARGE SCALE GENOMIC DNA]</scope>
    <source>
        <strain evidence="9 10">DSM 19309</strain>
    </source>
</reference>
<gene>
    <name evidence="6" type="primary">tilS</name>
    <name evidence="9" type="ORF">Rumeso_00467</name>
</gene>
<dbReference type="InterPro" id="IPR012094">
    <property type="entry name" value="tRNA_Ile_lys_synt"/>
</dbReference>
<evidence type="ECO:0000259" key="8">
    <source>
        <dbReference type="Pfam" id="PF01171"/>
    </source>
</evidence>
<dbReference type="OrthoDB" id="9807403at2"/>
<keyword evidence="6" id="KW-0963">Cytoplasm</keyword>
<dbReference type="InterPro" id="IPR012795">
    <property type="entry name" value="tRNA_Ile_lys_synt_N"/>
</dbReference>
<evidence type="ECO:0000256" key="3">
    <source>
        <dbReference type="ARBA" id="ARBA00022741"/>
    </source>
</evidence>
<evidence type="ECO:0000256" key="1">
    <source>
        <dbReference type="ARBA" id="ARBA00022598"/>
    </source>
</evidence>
<keyword evidence="10" id="KW-1185">Reference proteome</keyword>
<dbReference type="PANTHER" id="PTHR43033:SF1">
    <property type="entry name" value="TRNA(ILE)-LYSIDINE SYNTHASE-RELATED"/>
    <property type="match status" value="1"/>
</dbReference>
<dbReference type="HOGENOM" id="CLU_018869_3_0_5"/>
<evidence type="ECO:0000256" key="2">
    <source>
        <dbReference type="ARBA" id="ARBA00022694"/>
    </source>
</evidence>
<dbReference type="Proteomes" id="UP000019666">
    <property type="component" value="Unassembled WGS sequence"/>
</dbReference>
<dbReference type="PANTHER" id="PTHR43033">
    <property type="entry name" value="TRNA(ILE)-LYSIDINE SYNTHASE-RELATED"/>
    <property type="match status" value="1"/>
</dbReference>
<dbReference type="InterPro" id="IPR014729">
    <property type="entry name" value="Rossmann-like_a/b/a_fold"/>
</dbReference>
<sequence length="339" mass="36312">MTPEEAVGEVLAALDADPRRRGPVAIAVSGGGDSMALLHATAAVARRAVLAVTVDHGLRPEAAEEARLVGRACEALGVPHETLRWDGGGRGNLQERAREARRRLIGAWARGHGAATVFLGHTADDQAETVLLRLARGSGVDGLAGMPASFVAEGVGWDRPLLGLGREVLRVWLRARRIGWVEDPSNEDPRFDRARARAMMDRLGELGLTRERLVRTAGHMARARVSLASEAREAAGRLLQEDGRDLLIPRHLLLAFDQGDTSGRILAAALRWVGGDRCRPRWESLRRLAAVVAAGRAATLAGCRVAPEGGWARVSPEARNPSAPVRAPGERFAESADFG</sequence>
<dbReference type="GO" id="GO:0006400">
    <property type="term" value="P:tRNA modification"/>
    <property type="evidence" value="ECO:0007669"/>
    <property type="project" value="UniProtKB-UniRule"/>
</dbReference>
<evidence type="ECO:0000256" key="7">
    <source>
        <dbReference type="SAM" id="MobiDB-lite"/>
    </source>
</evidence>
<dbReference type="InterPro" id="IPR011063">
    <property type="entry name" value="TilS/TtcA_N"/>
</dbReference>
<dbReference type="GO" id="GO:0005737">
    <property type="term" value="C:cytoplasm"/>
    <property type="evidence" value="ECO:0007669"/>
    <property type="project" value="UniProtKB-SubCell"/>
</dbReference>
<proteinExistence type="inferred from homology"/>
<comment type="catalytic activity">
    <reaction evidence="5 6">
        <text>cytidine(34) in tRNA(Ile2) + L-lysine + ATP = lysidine(34) in tRNA(Ile2) + AMP + diphosphate + H(+)</text>
        <dbReference type="Rhea" id="RHEA:43744"/>
        <dbReference type="Rhea" id="RHEA-COMP:10625"/>
        <dbReference type="Rhea" id="RHEA-COMP:10670"/>
        <dbReference type="ChEBI" id="CHEBI:15378"/>
        <dbReference type="ChEBI" id="CHEBI:30616"/>
        <dbReference type="ChEBI" id="CHEBI:32551"/>
        <dbReference type="ChEBI" id="CHEBI:33019"/>
        <dbReference type="ChEBI" id="CHEBI:82748"/>
        <dbReference type="ChEBI" id="CHEBI:83665"/>
        <dbReference type="ChEBI" id="CHEBI:456215"/>
        <dbReference type="EC" id="6.3.4.19"/>
    </reaction>
</comment>
<evidence type="ECO:0000313" key="9">
    <source>
        <dbReference type="EMBL" id="EYD77935.1"/>
    </source>
</evidence>
<comment type="function">
    <text evidence="6">Ligates lysine onto the cytidine present at position 34 of the AUA codon-specific tRNA(Ile) that contains the anticodon CAU, in an ATP-dependent manner. Cytidine is converted to lysidine, thus changing the amino acid specificity of the tRNA from methionine to isoleucine.</text>
</comment>
<keyword evidence="1 6" id="KW-0436">Ligase</keyword>
<dbReference type="HAMAP" id="MF_01161">
    <property type="entry name" value="tRNA_Ile_lys_synt"/>
    <property type="match status" value="1"/>
</dbReference>
<feature type="domain" description="tRNA(Ile)-lysidine/2-thiocytidine synthase N-terminal" evidence="8">
    <location>
        <begin position="24"/>
        <end position="198"/>
    </location>
</feature>
<dbReference type="GO" id="GO:0005524">
    <property type="term" value="F:ATP binding"/>
    <property type="evidence" value="ECO:0007669"/>
    <property type="project" value="UniProtKB-UniRule"/>
</dbReference>
<organism evidence="9 10">
    <name type="scientific">Rubellimicrobium mesophilum DSM 19309</name>
    <dbReference type="NCBI Taxonomy" id="442562"/>
    <lineage>
        <taxon>Bacteria</taxon>
        <taxon>Pseudomonadati</taxon>
        <taxon>Pseudomonadota</taxon>
        <taxon>Alphaproteobacteria</taxon>
        <taxon>Rhodobacterales</taxon>
        <taxon>Roseobacteraceae</taxon>
        <taxon>Rubellimicrobium</taxon>
    </lineage>
</organism>
<dbReference type="EMBL" id="AOSK01000020">
    <property type="protein sequence ID" value="EYD77935.1"/>
    <property type="molecule type" value="Genomic_DNA"/>
</dbReference>
<comment type="subcellular location">
    <subcellularLocation>
        <location evidence="6">Cytoplasm</location>
    </subcellularLocation>
</comment>
<dbReference type="PATRIC" id="fig|442562.3.peg.466"/>
<keyword evidence="4 6" id="KW-0067">ATP-binding</keyword>
<keyword evidence="3 6" id="KW-0547">Nucleotide-binding</keyword>
<comment type="similarity">
    <text evidence="6">Belongs to the tRNA(Ile)-lysidine synthase family.</text>
</comment>
<accession>A0A017HUC4</accession>
<dbReference type="CDD" id="cd01992">
    <property type="entry name" value="TilS_N"/>
    <property type="match status" value="1"/>
</dbReference>
<dbReference type="RefSeq" id="WP_051521581.1">
    <property type="nucleotide sequence ID" value="NZ_KK088621.1"/>
</dbReference>
<comment type="caution">
    <text evidence="9">The sequence shown here is derived from an EMBL/GenBank/DDBJ whole genome shotgun (WGS) entry which is preliminary data.</text>
</comment>
<feature type="region of interest" description="Disordered" evidence="7">
    <location>
        <begin position="315"/>
        <end position="339"/>
    </location>
</feature>
<dbReference type="EC" id="6.3.4.19" evidence="6"/>
<dbReference type="STRING" id="442562.Rumeso_00467"/>